<feature type="transmembrane region" description="Helical" evidence="1">
    <location>
        <begin position="24"/>
        <end position="47"/>
    </location>
</feature>
<proteinExistence type="predicted"/>
<sequence length="125" mass="14140">MPKNWQCFHTNREGRVCLTQHSNFIGLLTLLAVTVAGGVVLAVFYLWGKFSRKITMVTRVDGSNPMRVSPETKEKLISFDNSGDTIILIIEGTSIVEDPSWNYRDSDTYEWNQMVTEQGAYGKSM</sequence>
<dbReference type="EMBL" id="JARQWQ010000040">
    <property type="protein sequence ID" value="KAK2559377.1"/>
    <property type="molecule type" value="Genomic_DNA"/>
</dbReference>
<dbReference type="AlphaFoldDB" id="A0AAD9QDH5"/>
<reference evidence="2" key="2">
    <citation type="journal article" date="2023" name="Science">
        <title>Genomic signatures of disease resistance in endangered staghorn corals.</title>
        <authorList>
            <person name="Vollmer S.V."/>
            <person name="Selwyn J.D."/>
            <person name="Despard B.A."/>
            <person name="Roesel C.L."/>
        </authorList>
    </citation>
    <scope>NUCLEOTIDE SEQUENCE</scope>
    <source>
        <strain evidence="2">K2</strain>
    </source>
</reference>
<keyword evidence="3" id="KW-1185">Reference proteome</keyword>
<name>A0AAD9QDH5_ACRCE</name>
<dbReference type="Proteomes" id="UP001249851">
    <property type="component" value="Unassembled WGS sequence"/>
</dbReference>
<reference evidence="2" key="1">
    <citation type="journal article" date="2023" name="G3 (Bethesda)">
        <title>Whole genome assembly and annotation of the endangered Caribbean coral Acropora cervicornis.</title>
        <authorList>
            <person name="Selwyn J.D."/>
            <person name="Vollmer S.V."/>
        </authorList>
    </citation>
    <scope>NUCLEOTIDE SEQUENCE</scope>
    <source>
        <strain evidence="2">K2</strain>
    </source>
</reference>
<organism evidence="2 3">
    <name type="scientific">Acropora cervicornis</name>
    <name type="common">Staghorn coral</name>
    <dbReference type="NCBI Taxonomy" id="6130"/>
    <lineage>
        <taxon>Eukaryota</taxon>
        <taxon>Metazoa</taxon>
        <taxon>Cnidaria</taxon>
        <taxon>Anthozoa</taxon>
        <taxon>Hexacorallia</taxon>
        <taxon>Scleractinia</taxon>
        <taxon>Astrocoeniina</taxon>
        <taxon>Acroporidae</taxon>
        <taxon>Acropora</taxon>
    </lineage>
</organism>
<keyword evidence="1" id="KW-0472">Membrane</keyword>
<keyword evidence="1" id="KW-0812">Transmembrane</keyword>
<evidence type="ECO:0000313" key="3">
    <source>
        <dbReference type="Proteomes" id="UP001249851"/>
    </source>
</evidence>
<comment type="caution">
    <text evidence="2">The sequence shown here is derived from an EMBL/GenBank/DDBJ whole genome shotgun (WGS) entry which is preliminary data.</text>
</comment>
<gene>
    <name evidence="2" type="ORF">P5673_017997</name>
</gene>
<accession>A0AAD9QDH5</accession>
<protein>
    <submittedName>
        <fullName evidence="2">Uncharacterized protein</fullName>
    </submittedName>
</protein>
<keyword evidence="1" id="KW-1133">Transmembrane helix</keyword>
<evidence type="ECO:0000256" key="1">
    <source>
        <dbReference type="SAM" id="Phobius"/>
    </source>
</evidence>
<evidence type="ECO:0000313" key="2">
    <source>
        <dbReference type="EMBL" id="KAK2559377.1"/>
    </source>
</evidence>